<dbReference type="NCBIfam" id="NF006707">
    <property type="entry name" value="PRK09250.1-4"/>
    <property type="match status" value="1"/>
</dbReference>
<evidence type="ECO:0000256" key="2">
    <source>
        <dbReference type="ARBA" id="ARBA00023239"/>
    </source>
</evidence>
<keyword evidence="3" id="KW-0704">Schiff base</keyword>
<dbReference type="Proteomes" id="UP000218418">
    <property type="component" value="Chromosome"/>
</dbReference>
<evidence type="ECO:0000256" key="1">
    <source>
        <dbReference type="ARBA" id="ARBA00013068"/>
    </source>
</evidence>
<dbReference type="OrthoDB" id="9769559at2"/>
<dbReference type="InterPro" id="IPR050456">
    <property type="entry name" value="DeoC/FbaB_aldolase"/>
</dbReference>
<dbReference type="SMART" id="SM01133">
    <property type="entry name" value="DeoC"/>
    <property type="match status" value="1"/>
</dbReference>
<keyword evidence="2" id="KW-0456">Lyase</keyword>
<dbReference type="EMBL" id="AP018227">
    <property type="protein sequence ID" value="BAY82389.1"/>
    <property type="molecule type" value="Genomic_DNA"/>
</dbReference>
<evidence type="ECO:0000256" key="3">
    <source>
        <dbReference type="ARBA" id="ARBA00023270"/>
    </source>
</evidence>
<dbReference type="Pfam" id="PF01791">
    <property type="entry name" value="DeoC"/>
    <property type="match status" value="1"/>
</dbReference>
<comment type="similarity">
    <text evidence="4">Belongs to the DeoC/FbaB aldolase family. FbaB subfamily.</text>
</comment>
<dbReference type="InterPro" id="IPR002915">
    <property type="entry name" value="DeoC/FbaB/LacD_aldolase"/>
</dbReference>
<dbReference type="CDD" id="cd00958">
    <property type="entry name" value="DhnA"/>
    <property type="match status" value="1"/>
</dbReference>
<keyword evidence="6" id="KW-1185">Reference proteome</keyword>
<dbReference type="EC" id="4.1.2.13" evidence="1"/>
<sequence>MTSVSSVPDFVESLLGNEAKDLLTHKAKVSKDMLHLPGSDFVDRIWANSDRNPHVLRSLQSLYSTGRLANTGYLSILPVDQGIEHSAGASFAPNPMYFDPENIVKLGIEGGCNAVASTLGVLGIVSRKYAHKIPFIVKINHNELLNVPNDYDQVMFGDVEQAWDLGAVAVGATIYFGSENSTRQIQEVSKAFKRAHELGMATILWCYLRNNAFKQDKDYHLSADLSSQANHLGVTIEADIIKQKMPENNNGYGAVAKAIGTSYGKTHDKVYTELSTDHPIDLTRYQVLNCYCGRAGLINSGGAAGENDFAAAVRTAIINKRAGGTGLISGRKAFQRPIEDGVKLFHMIQDVYLSDAVTIA</sequence>
<dbReference type="AlphaFoldDB" id="A0A1Z4LMG1"/>
<gene>
    <name evidence="5" type="ORF">NIES267_18690</name>
</gene>
<dbReference type="GO" id="GO:0004332">
    <property type="term" value="F:fructose-bisphosphate aldolase activity"/>
    <property type="evidence" value="ECO:0007669"/>
    <property type="project" value="UniProtKB-EC"/>
</dbReference>
<evidence type="ECO:0000313" key="6">
    <source>
        <dbReference type="Proteomes" id="UP000218418"/>
    </source>
</evidence>
<organism evidence="5 6">
    <name type="scientific">Calothrix parasitica NIES-267</name>
    <dbReference type="NCBI Taxonomy" id="1973488"/>
    <lineage>
        <taxon>Bacteria</taxon>
        <taxon>Bacillati</taxon>
        <taxon>Cyanobacteriota</taxon>
        <taxon>Cyanophyceae</taxon>
        <taxon>Nostocales</taxon>
        <taxon>Calotrichaceae</taxon>
        <taxon>Calothrix</taxon>
    </lineage>
</organism>
<dbReference type="Gene3D" id="3.20.20.70">
    <property type="entry name" value="Aldolase class I"/>
    <property type="match status" value="1"/>
</dbReference>
<evidence type="ECO:0000313" key="5">
    <source>
        <dbReference type="EMBL" id="BAY82389.1"/>
    </source>
</evidence>
<name>A0A1Z4LMG1_9CYAN</name>
<protein>
    <recommendedName>
        <fullName evidence="1">fructose-bisphosphate aldolase</fullName>
        <ecNumber evidence="1">4.1.2.13</ecNumber>
    </recommendedName>
</protein>
<dbReference type="SUPFAM" id="SSF51569">
    <property type="entry name" value="Aldolase"/>
    <property type="match status" value="1"/>
</dbReference>
<proteinExistence type="inferred from homology"/>
<dbReference type="PANTHER" id="PTHR47916">
    <property type="entry name" value="FRUCTOSE-BISPHOSPHATE ALDOLASE CLASS 1"/>
    <property type="match status" value="1"/>
</dbReference>
<dbReference type="PANTHER" id="PTHR47916:SF4">
    <property type="entry name" value="FRUCTOSE-BISPHOSPHATE ALDOLASE CLASS 1"/>
    <property type="match status" value="1"/>
</dbReference>
<evidence type="ECO:0000256" key="4">
    <source>
        <dbReference type="ARBA" id="ARBA00049653"/>
    </source>
</evidence>
<accession>A0A1Z4LMG1</accession>
<dbReference type="InterPro" id="IPR041720">
    <property type="entry name" value="FbaB-like"/>
</dbReference>
<reference evidence="5 6" key="1">
    <citation type="submission" date="2017-06" db="EMBL/GenBank/DDBJ databases">
        <title>Genome sequencing of cyanobaciteial culture collection at National Institute for Environmental Studies (NIES).</title>
        <authorList>
            <person name="Hirose Y."/>
            <person name="Shimura Y."/>
            <person name="Fujisawa T."/>
            <person name="Nakamura Y."/>
            <person name="Kawachi M."/>
        </authorList>
    </citation>
    <scope>NUCLEOTIDE SEQUENCE [LARGE SCALE GENOMIC DNA]</scope>
    <source>
        <strain evidence="5 6">NIES-267</strain>
    </source>
</reference>
<dbReference type="InterPro" id="IPR013785">
    <property type="entry name" value="Aldolase_TIM"/>
</dbReference>